<name>A0A4Q1C7Q9_9BACT</name>
<evidence type="ECO:0000313" key="2">
    <source>
        <dbReference type="Proteomes" id="UP000290218"/>
    </source>
</evidence>
<reference evidence="1 2" key="1">
    <citation type="submission" date="2019-01" db="EMBL/GenBank/DDBJ databases">
        <title>Lacunisphaera sp. strain TWA-58.</title>
        <authorList>
            <person name="Chen W.-M."/>
        </authorList>
    </citation>
    <scope>NUCLEOTIDE SEQUENCE [LARGE SCALE GENOMIC DNA]</scope>
    <source>
        <strain evidence="1 2">TWA-58</strain>
    </source>
</reference>
<gene>
    <name evidence="1" type="ORF">ESB00_02790</name>
</gene>
<dbReference type="OrthoDB" id="571777at2"/>
<organism evidence="1 2">
    <name type="scientific">Oleiharenicola lentus</name>
    <dbReference type="NCBI Taxonomy" id="2508720"/>
    <lineage>
        <taxon>Bacteria</taxon>
        <taxon>Pseudomonadati</taxon>
        <taxon>Verrucomicrobiota</taxon>
        <taxon>Opitutia</taxon>
        <taxon>Opitutales</taxon>
        <taxon>Opitutaceae</taxon>
        <taxon>Oleiharenicola</taxon>
    </lineage>
</organism>
<dbReference type="AlphaFoldDB" id="A0A4Q1C7Q9"/>
<dbReference type="EMBL" id="SDHX01000001">
    <property type="protein sequence ID" value="RXK54841.1"/>
    <property type="molecule type" value="Genomic_DNA"/>
</dbReference>
<keyword evidence="2" id="KW-1185">Reference proteome</keyword>
<protein>
    <submittedName>
        <fullName evidence="1">Uncharacterized protein</fullName>
    </submittedName>
</protein>
<dbReference type="RefSeq" id="WP_129046205.1">
    <property type="nucleotide sequence ID" value="NZ_SDHX01000001.1"/>
</dbReference>
<comment type="caution">
    <text evidence="1">The sequence shown here is derived from an EMBL/GenBank/DDBJ whole genome shotgun (WGS) entry which is preliminary data.</text>
</comment>
<dbReference type="Proteomes" id="UP000290218">
    <property type="component" value="Unassembled WGS sequence"/>
</dbReference>
<accession>A0A4Q1C7Q9</accession>
<evidence type="ECO:0000313" key="1">
    <source>
        <dbReference type="EMBL" id="RXK54841.1"/>
    </source>
</evidence>
<proteinExistence type="predicted"/>
<sequence length="512" mass="57745">MATAQQSIPADIAARDKELRDSIQREDIRTRGIEQRAHMESLTRDMVRRFWEEPWLAKSAGSQHDLVFPPVLPPVLHGLGPAEPVGAYPDFLATYAGEPFFMACGNSAFAGLNDWHQFYRASRYAESRDELVAELRAKLAAVTSLTPEQQRAELAVFAAAQAKALRDLEAEAEGTREEFNYLDDGRALMKERKSLTPDEATRLRTYYAALRGAHYMPGLSIEQRQLLESVAHENSTAPDPATRVRPSFFLPASARIRWQHSDDAQLNAHWASFQQLRRELAEQLVQSALELPPKISRAAARKLHARLAEQQANRFAELDRLAEEIRLALAKNPGLKAPADSGHPPEVLRLAGELRDRNRRFQDRTAQLLLEMNRRFAPSRFRLGSANDVPTIELEPAGTDAAPKAGKRSQQNHRLREANEWLAETQRKLLAAGEEAAKAIQNYHATLDPRQAPGVQELTESLVQSYLDRENWHRFADYRTAVLTPGLSPAQRRLLFNAALRDLEQQRLQAAY</sequence>